<dbReference type="Proteomes" id="UP000799770">
    <property type="component" value="Unassembled WGS sequence"/>
</dbReference>
<feature type="region of interest" description="Disordered" evidence="1">
    <location>
        <begin position="16"/>
        <end position="35"/>
    </location>
</feature>
<reference evidence="3" key="1">
    <citation type="journal article" date="2020" name="Stud. Mycol.">
        <title>101 Dothideomycetes genomes: a test case for predicting lifestyles and emergence of pathogens.</title>
        <authorList>
            <person name="Haridas S."/>
            <person name="Albert R."/>
            <person name="Binder M."/>
            <person name="Bloem J."/>
            <person name="Labutti K."/>
            <person name="Salamov A."/>
            <person name="Andreopoulos B."/>
            <person name="Baker S."/>
            <person name="Barry K."/>
            <person name="Bills G."/>
            <person name="Bluhm B."/>
            <person name="Cannon C."/>
            <person name="Castanera R."/>
            <person name="Culley D."/>
            <person name="Daum C."/>
            <person name="Ezra D."/>
            <person name="Gonzalez J."/>
            <person name="Henrissat B."/>
            <person name="Kuo A."/>
            <person name="Liang C."/>
            <person name="Lipzen A."/>
            <person name="Lutzoni F."/>
            <person name="Magnuson J."/>
            <person name="Mondo S."/>
            <person name="Nolan M."/>
            <person name="Ohm R."/>
            <person name="Pangilinan J."/>
            <person name="Park H.-J."/>
            <person name="Ramirez L."/>
            <person name="Alfaro M."/>
            <person name="Sun H."/>
            <person name="Tritt A."/>
            <person name="Yoshinaga Y."/>
            <person name="Zwiers L.-H."/>
            <person name="Turgeon B."/>
            <person name="Goodwin S."/>
            <person name="Spatafora J."/>
            <person name="Crous P."/>
            <person name="Grigoriev I."/>
        </authorList>
    </citation>
    <scope>NUCLEOTIDE SEQUENCE</scope>
    <source>
        <strain evidence="3">CBS 627.86</strain>
    </source>
</reference>
<dbReference type="EMBL" id="ML977336">
    <property type="protein sequence ID" value="KAF2110957.1"/>
    <property type="molecule type" value="Genomic_DNA"/>
</dbReference>
<protein>
    <recommendedName>
        <fullName evidence="2">F-box domain-containing protein</fullName>
    </recommendedName>
</protein>
<dbReference type="SUPFAM" id="SSF81383">
    <property type="entry name" value="F-box domain"/>
    <property type="match status" value="1"/>
</dbReference>
<evidence type="ECO:0000313" key="3">
    <source>
        <dbReference type="EMBL" id="KAF2110957.1"/>
    </source>
</evidence>
<evidence type="ECO:0000256" key="1">
    <source>
        <dbReference type="SAM" id="MobiDB-lite"/>
    </source>
</evidence>
<evidence type="ECO:0000313" key="4">
    <source>
        <dbReference type="Proteomes" id="UP000799770"/>
    </source>
</evidence>
<name>A0A6A5YWN3_9PLEO</name>
<evidence type="ECO:0000259" key="2">
    <source>
        <dbReference type="Pfam" id="PF00646"/>
    </source>
</evidence>
<keyword evidence="4" id="KW-1185">Reference proteome</keyword>
<dbReference type="AlphaFoldDB" id="A0A6A5YWN3"/>
<feature type="domain" description="F-box" evidence="2">
    <location>
        <begin position="47"/>
        <end position="79"/>
    </location>
</feature>
<dbReference type="Pfam" id="PF00646">
    <property type="entry name" value="F-box"/>
    <property type="match status" value="1"/>
</dbReference>
<dbReference type="Gene3D" id="1.20.1280.50">
    <property type="match status" value="1"/>
</dbReference>
<dbReference type="InterPro" id="IPR001810">
    <property type="entry name" value="F-box_dom"/>
</dbReference>
<sequence>MRTKTLKVLRITMPVTTRSGSCKPPSSQAGRNARSSRAPDEVFEIYELLELILLRLPTRDLLFAQRVCHRWQSVISTSQRIQRALHFQASPIPPVADLSLYLPNPLLFDERGPFSKHIQYRGRICDWRVSSSTSAEYRIKVVLRPTTEKWEDRVKYGKASWRRMLLTQPPVTRLSLIDRRIAPDYDDCFNDDAENLDGIRMGDFLVLDDPALAGSS</sequence>
<dbReference type="InterPro" id="IPR036047">
    <property type="entry name" value="F-box-like_dom_sf"/>
</dbReference>
<organism evidence="3 4">
    <name type="scientific">Lophiotrema nucula</name>
    <dbReference type="NCBI Taxonomy" id="690887"/>
    <lineage>
        <taxon>Eukaryota</taxon>
        <taxon>Fungi</taxon>
        <taxon>Dikarya</taxon>
        <taxon>Ascomycota</taxon>
        <taxon>Pezizomycotina</taxon>
        <taxon>Dothideomycetes</taxon>
        <taxon>Pleosporomycetidae</taxon>
        <taxon>Pleosporales</taxon>
        <taxon>Lophiotremataceae</taxon>
        <taxon>Lophiotrema</taxon>
    </lineage>
</organism>
<dbReference type="OrthoDB" id="3800738at2759"/>
<gene>
    <name evidence="3" type="ORF">BDV96DRAFT_650561</name>
</gene>
<accession>A0A6A5YWN3</accession>
<proteinExistence type="predicted"/>